<evidence type="ECO:0000259" key="9">
    <source>
        <dbReference type="PROSITE" id="PS50157"/>
    </source>
</evidence>
<reference evidence="10" key="1">
    <citation type="submission" date="2020-07" db="EMBL/GenBank/DDBJ databases">
        <title>Multicomponent nature underlies the extraordinary mechanical properties of spider dragline silk.</title>
        <authorList>
            <person name="Kono N."/>
            <person name="Nakamura H."/>
            <person name="Mori M."/>
            <person name="Yoshida Y."/>
            <person name="Ohtoshi R."/>
            <person name="Malay A.D."/>
            <person name="Moran D.A.P."/>
            <person name="Tomita M."/>
            <person name="Numata K."/>
            <person name="Arakawa K."/>
        </authorList>
    </citation>
    <scope>NUCLEOTIDE SEQUENCE</scope>
</reference>
<keyword evidence="2" id="KW-0479">Metal-binding</keyword>
<evidence type="ECO:0000313" key="10">
    <source>
        <dbReference type="EMBL" id="GFQ66341.1"/>
    </source>
</evidence>
<dbReference type="PANTHER" id="PTHR24381:SF393">
    <property type="entry name" value="CHROMATIN-LINKED ADAPTOR FOR MSL PROTEINS, ISOFORM B"/>
    <property type="match status" value="1"/>
</dbReference>
<evidence type="ECO:0000256" key="5">
    <source>
        <dbReference type="ARBA" id="ARBA00022833"/>
    </source>
</evidence>
<evidence type="ECO:0000256" key="4">
    <source>
        <dbReference type="ARBA" id="ARBA00022771"/>
    </source>
</evidence>
<feature type="domain" description="C2H2-type" evidence="9">
    <location>
        <begin position="250"/>
        <end position="277"/>
    </location>
</feature>
<dbReference type="AlphaFoldDB" id="A0A8X6F0R6"/>
<keyword evidence="4 7" id="KW-0863">Zinc-finger</keyword>
<dbReference type="SUPFAM" id="SSF57667">
    <property type="entry name" value="beta-beta-alpha zinc fingers"/>
    <property type="match status" value="3"/>
</dbReference>
<comment type="subcellular location">
    <subcellularLocation>
        <location evidence="1">Nucleus</location>
    </subcellularLocation>
</comment>
<proteinExistence type="predicted"/>
<feature type="region of interest" description="Disordered" evidence="8">
    <location>
        <begin position="157"/>
        <end position="218"/>
    </location>
</feature>
<dbReference type="InterPro" id="IPR036236">
    <property type="entry name" value="Znf_C2H2_sf"/>
</dbReference>
<dbReference type="OrthoDB" id="6077919at2759"/>
<keyword evidence="5" id="KW-0862">Zinc</keyword>
<feature type="compositionally biased region" description="Basic and acidic residues" evidence="8">
    <location>
        <begin position="157"/>
        <end position="167"/>
    </location>
</feature>
<feature type="compositionally biased region" description="Basic and acidic residues" evidence="8">
    <location>
        <begin position="183"/>
        <end position="204"/>
    </location>
</feature>
<keyword evidence="3" id="KW-0677">Repeat</keyword>
<sequence>MNHVRKHRTKNLHCSRDRITSNTVTKFSILHTKGIKNPISIQTSTSFGVGQINEKCAKNRSKPPSMSPELSSIPLCISKWNPYFYPNQQSMSAKYNQMNPQVKANEQAVGIVHEIKSTMYGIPTPSHRILNEMDLKFEYSKRNPKTMDFADRSKRVCEEPKHRHNETPIEQNIPGRSLNSKKKGIECNLKDKNTDRRGSVEEKFQGNSNSSRRRTDAGEEIKACDAVEDIFNVKPIFVTDPATSTEKKPYVCDICEKRFPFKSHLKQHYLIHFGEKPHLCNVREKGFSAKSNLTVHYASHSEERLYRCETCDKTFRHKRGLVRHYRNTLQYILQKCRLCVKCAVKDLDGKRGNLKQHYITHTKHEQYVCKTCGKEYKYQKNFKNDNCAPIND</sequence>
<dbReference type="FunFam" id="3.30.160.60:FF:001498">
    <property type="entry name" value="Zinc finger protein 404"/>
    <property type="match status" value="1"/>
</dbReference>
<dbReference type="PROSITE" id="PS00028">
    <property type="entry name" value="ZINC_FINGER_C2H2_1"/>
    <property type="match status" value="1"/>
</dbReference>
<dbReference type="GO" id="GO:0008270">
    <property type="term" value="F:zinc ion binding"/>
    <property type="evidence" value="ECO:0007669"/>
    <property type="project" value="UniProtKB-KW"/>
</dbReference>
<dbReference type="EMBL" id="BMAO01030187">
    <property type="protein sequence ID" value="GFQ66341.1"/>
    <property type="molecule type" value="Genomic_DNA"/>
</dbReference>
<accession>A0A8X6F0R6</accession>
<comment type="caution">
    <text evidence="10">The sequence shown here is derived from an EMBL/GenBank/DDBJ whole genome shotgun (WGS) entry which is preliminary data.</text>
</comment>
<evidence type="ECO:0000256" key="2">
    <source>
        <dbReference type="ARBA" id="ARBA00022723"/>
    </source>
</evidence>
<dbReference type="Gene3D" id="3.30.160.60">
    <property type="entry name" value="Classic Zinc Finger"/>
    <property type="match status" value="3"/>
</dbReference>
<dbReference type="GO" id="GO:0000977">
    <property type="term" value="F:RNA polymerase II transcription regulatory region sequence-specific DNA binding"/>
    <property type="evidence" value="ECO:0007669"/>
    <property type="project" value="TreeGrafter"/>
</dbReference>
<dbReference type="GO" id="GO:0000981">
    <property type="term" value="F:DNA-binding transcription factor activity, RNA polymerase II-specific"/>
    <property type="evidence" value="ECO:0007669"/>
    <property type="project" value="TreeGrafter"/>
</dbReference>
<evidence type="ECO:0000256" key="1">
    <source>
        <dbReference type="ARBA" id="ARBA00004123"/>
    </source>
</evidence>
<evidence type="ECO:0000256" key="8">
    <source>
        <dbReference type="SAM" id="MobiDB-lite"/>
    </source>
</evidence>
<dbReference type="SMART" id="SM00355">
    <property type="entry name" value="ZnF_C2H2"/>
    <property type="match status" value="3"/>
</dbReference>
<gene>
    <name evidence="10" type="primary">NCL1_51212</name>
    <name evidence="10" type="ORF">TNCT_378641</name>
</gene>
<keyword evidence="11" id="KW-1185">Reference proteome</keyword>
<evidence type="ECO:0000256" key="6">
    <source>
        <dbReference type="ARBA" id="ARBA00023242"/>
    </source>
</evidence>
<evidence type="ECO:0000313" key="11">
    <source>
        <dbReference type="Proteomes" id="UP000887116"/>
    </source>
</evidence>
<dbReference type="Proteomes" id="UP000887116">
    <property type="component" value="Unassembled WGS sequence"/>
</dbReference>
<dbReference type="FunFam" id="3.30.160.60:FF:000446">
    <property type="entry name" value="Zinc finger protein"/>
    <property type="match status" value="1"/>
</dbReference>
<dbReference type="InterPro" id="IPR013087">
    <property type="entry name" value="Znf_C2H2_type"/>
</dbReference>
<dbReference type="PANTHER" id="PTHR24381">
    <property type="entry name" value="ZINC FINGER PROTEIN"/>
    <property type="match status" value="1"/>
</dbReference>
<keyword evidence="6" id="KW-0539">Nucleus</keyword>
<dbReference type="GO" id="GO:0005634">
    <property type="term" value="C:nucleus"/>
    <property type="evidence" value="ECO:0007669"/>
    <property type="project" value="UniProtKB-SubCell"/>
</dbReference>
<feature type="domain" description="C2H2-type" evidence="9">
    <location>
        <begin position="278"/>
        <end position="305"/>
    </location>
</feature>
<evidence type="ECO:0000256" key="3">
    <source>
        <dbReference type="ARBA" id="ARBA00022737"/>
    </source>
</evidence>
<feature type="domain" description="C2H2-type" evidence="9">
    <location>
        <begin position="306"/>
        <end position="326"/>
    </location>
</feature>
<organism evidence="10 11">
    <name type="scientific">Trichonephila clavata</name>
    <name type="common">Joro spider</name>
    <name type="synonym">Nephila clavata</name>
    <dbReference type="NCBI Taxonomy" id="2740835"/>
    <lineage>
        <taxon>Eukaryota</taxon>
        <taxon>Metazoa</taxon>
        <taxon>Ecdysozoa</taxon>
        <taxon>Arthropoda</taxon>
        <taxon>Chelicerata</taxon>
        <taxon>Arachnida</taxon>
        <taxon>Araneae</taxon>
        <taxon>Araneomorphae</taxon>
        <taxon>Entelegynae</taxon>
        <taxon>Araneoidea</taxon>
        <taxon>Nephilidae</taxon>
        <taxon>Trichonephila</taxon>
    </lineage>
</organism>
<protein>
    <recommendedName>
        <fullName evidence="9">C2H2-type domain-containing protein</fullName>
    </recommendedName>
</protein>
<dbReference type="FunFam" id="3.30.160.60:FF:000065">
    <property type="entry name" value="B-cell CLL/lymphoma 6, member B"/>
    <property type="match status" value="1"/>
</dbReference>
<dbReference type="PROSITE" id="PS50157">
    <property type="entry name" value="ZINC_FINGER_C2H2_2"/>
    <property type="match status" value="3"/>
</dbReference>
<name>A0A8X6F0R6_TRICU</name>
<dbReference type="Pfam" id="PF00096">
    <property type="entry name" value="zf-C2H2"/>
    <property type="match status" value="2"/>
</dbReference>
<evidence type="ECO:0000256" key="7">
    <source>
        <dbReference type="PROSITE-ProRule" id="PRU00042"/>
    </source>
</evidence>